<name>A0A1M6TYJ2_9FIRM</name>
<gene>
    <name evidence="1" type="ORF">SAMN02745136_02923</name>
</gene>
<evidence type="ECO:0000313" key="2">
    <source>
        <dbReference type="Proteomes" id="UP000184386"/>
    </source>
</evidence>
<dbReference type="Proteomes" id="UP000184386">
    <property type="component" value="Unassembled WGS sequence"/>
</dbReference>
<protein>
    <recommendedName>
        <fullName evidence="3">Spo0E like sporulation regulatory protein</fullName>
    </recommendedName>
</protein>
<proteinExistence type="predicted"/>
<dbReference type="OrthoDB" id="2084221at2"/>
<keyword evidence="2" id="KW-1185">Reference proteome</keyword>
<dbReference type="EMBL" id="FRAC01000014">
    <property type="protein sequence ID" value="SHK62037.1"/>
    <property type="molecule type" value="Genomic_DNA"/>
</dbReference>
<evidence type="ECO:0000313" key="1">
    <source>
        <dbReference type="EMBL" id="SHK62037.1"/>
    </source>
</evidence>
<accession>A0A1M6TYJ2</accession>
<evidence type="ECO:0008006" key="3">
    <source>
        <dbReference type="Google" id="ProtNLM"/>
    </source>
</evidence>
<organism evidence="1 2">
    <name type="scientific">Anaerocolumna jejuensis DSM 15929</name>
    <dbReference type="NCBI Taxonomy" id="1121322"/>
    <lineage>
        <taxon>Bacteria</taxon>
        <taxon>Bacillati</taxon>
        <taxon>Bacillota</taxon>
        <taxon>Clostridia</taxon>
        <taxon>Lachnospirales</taxon>
        <taxon>Lachnospiraceae</taxon>
        <taxon>Anaerocolumna</taxon>
    </lineage>
</organism>
<sequence>MEAKSKLYKSKYSNPVNLGDSPKLRYFYIEKKRQELHRMLNFYGGSVNHTEILELGREFDNAFMELYQSK</sequence>
<reference evidence="1 2" key="1">
    <citation type="submission" date="2016-11" db="EMBL/GenBank/DDBJ databases">
        <authorList>
            <person name="Jaros S."/>
            <person name="Januszkiewicz K."/>
            <person name="Wedrychowicz H."/>
        </authorList>
    </citation>
    <scope>NUCLEOTIDE SEQUENCE [LARGE SCALE GENOMIC DNA]</scope>
    <source>
        <strain evidence="1 2">DSM 15929</strain>
    </source>
</reference>
<dbReference type="AlphaFoldDB" id="A0A1M6TYJ2"/>
<dbReference type="RefSeq" id="WP_073277183.1">
    <property type="nucleotide sequence ID" value="NZ_FRAC01000014.1"/>
</dbReference>